<evidence type="ECO:0000313" key="4">
    <source>
        <dbReference type="EMBL" id="GAA5414527.1"/>
    </source>
</evidence>
<dbReference type="InterPro" id="IPR004811">
    <property type="entry name" value="RelA/Spo_fam"/>
</dbReference>
<dbReference type="CDD" id="cd00077">
    <property type="entry name" value="HDc"/>
    <property type="match status" value="1"/>
</dbReference>
<dbReference type="PANTHER" id="PTHR21262:SF31">
    <property type="entry name" value="GTP PYROPHOSPHOKINASE"/>
    <property type="match status" value="1"/>
</dbReference>
<dbReference type="Proteomes" id="UP001449582">
    <property type="component" value="Unassembled WGS sequence"/>
</dbReference>
<dbReference type="SMART" id="SM00471">
    <property type="entry name" value="HDc"/>
    <property type="match status" value="1"/>
</dbReference>
<dbReference type="EMBL" id="BAABQM010000001">
    <property type="protein sequence ID" value="GAA5414527.1"/>
    <property type="molecule type" value="Genomic_DNA"/>
</dbReference>
<keyword evidence="5" id="KW-1185">Reference proteome</keyword>
<dbReference type="CDD" id="cd05399">
    <property type="entry name" value="NT_Rel-Spo_like"/>
    <property type="match status" value="1"/>
</dbReference>
<dbReference type="Gene3D" id="1.10.3210.10">
    <property type="entry name" value="Hypothetical protein af1432"/>
    <property type="match status" value="1"/>
</dbReference>
<gene>
    <name evidence="4" type="ORF">UREOM_2380</name>
</gene>
<dbReference type="Pfam" id="PF04607">
    <property type="entry name" value="RelA_SpoT"/>
    <property type="match status" value="1"/>
</dbReference>
<dbReference type="SUPFAM" id="SSF109604">
    <property type="entry name" value="HD-domain/PDEase-like"/>
    <property type="match status" value="1"/>
</dbReference>
<evidence type="ECO:0000259" key="3">
    <source>
        <dbReference type="PROSITE" id="PS51831"/>
    </source>
</evidence>
<dbReference type="SMART" id="SM00954">
    <property type="entry name" value="RelA_SpoT"/>
    <property type="match status" value="1"/>
</dbReference>
<dbReference type="Pfam" id="PF13328">
    <property type="entry name" value="HD_4"/>
    <property type="match status" value="1"/>
</dbReference>
<dbReference type="PANTHER" id="PTHR21262">
    <property type="entry name" value="GUANOSINE-3',5'-BIS DIPHOSPHATE 3'-PYROPHOSPHOHYDROLASE"/>
    <property type="match status" value="1"/>
</dbReference>
<dbReference type="NCBIfam" id="TIGR00691">
    <property type="entry name" value="spoT_relA"/>
    <property type="match status" value="1"/>
</dbReference>
<comment type="function">
    <text evidence="2">In eubacteria ppGpp (guanosine 3'-diphosphate 5'-diphosphate) is a mediator of the stringent response that coordinates a variety of cellular activities in response to changes in nutritional abundance.</text>
</comment>
<dbReference type="InterPro" id="IPR006674">
    <property type="entry name" value="HD_domain"/>
</dbReference>
<evidence type="ECO:0000256" key="2">
    <source>
        <dbReference type="RuleBase" id="RU003847"/>
    </source>
</evidence>
<accession>A0ABP9U8X4</accession>
<dbReference type="InterPro" id="IPR007685">
    <property type="entry name" value="RelA_SpoT"/>
</dbReference>
<evidence type="ECO:0000313" key="5">
    <source>
        <dbReference type="Proteomes" id="UP001449582"/>
    </source>
</evidence>
<organism evidence="4 5">
    <name type="scientific">Ureaplasma ceti</name>
    <dbReference type="NCBI Taxonomy" id="3119530"/>
    <lineage>
        <taxon>Bacteria</taxon>
        <taxon>Bacillati</taxon>
        <taxon>Mycoplasmatota</taxon>
        <taxon>Mycoplasmoidales</taxon>
        <taxon>Mycoplasmoidaceae</taxon>
        <taxon>Ureaplasma</taxon>
    </lineage>
</organism>
<dbReference type="RefSeq" id="WP_353289689.1">
    <property type="nucleotide sequence ID" value="NZ_BAABQM010000001.1"/>
</dbReference>
<comment type="caution">
    <text evidence="4">The sequence shown here is derived from an EMBL/GenBank/DDBJ whole genome shotgun (WGS) entry which is preliminary data.</text>
</comment>
<evidence type="ECO:0000256" key="1">
    <source>
        <dbReference type="ARBA" id="ARBA00025704"/>
    </source>
</evidence>
<dbReference type="InterPro" id="IPR003607">
    <property type="entry name" value="HD/PDEase_dom"/>
</dbReference>
<dbReference type="SUPFAM" id="SSF81301">
    <property type="entry name" value="Nucleotidyltransferase"/>
    <property type="match status" value="1"/>
</dbReference>
<comment type="similarity">
    <text evidence="2">Belongs to the relA/spoT family.</text>
</comment>
<sequence>MSIIEEKINELKTKLIEANYQEPDIQKALAAAEFARIKHNNQFRKSGEPYVIHPICTAIILISWDMDISTIMAGILHDVLEDTITKDEEIEERFGHEVLTLVKYVTKVSLYSKENRKEQLEKSEVQKDYTIQVFLSMSDDLRAMIIKLADRYHNMTTIQYLREDKQRRIAQETLELYAKIAGRLGMYEIKTDLIDMSFAILNPEAYNRTKNSIQSIIDENQDDWNEMTSRIQDIFDSYSIQAKIKSRVKGIHSTWEKEEKGYDIMDIHDIYAIRIIVDNVMDCYKVLGLIHLNFTYLKNAFKDYISSPKMNLYQSIHTTVLKNKTLMEIQIRTNEMDMVANRGLAAHWRYKEFSKTKSVTELAQENNLIHEFLSSSDKSVEEIKKLTNDVIFEILILNDESKLVVNNKTRVIDVATKWNPDYVKRLKAIYINGEKVPFYTAVNPGDTLKFSYANKITFEESWLKLSNHPNTLEVFKNILAENETKKLANSNDFVRKIKDFLGDNFIGYDKLILFLQNNMGVNTLEEFLEIVPYDVYNDTDLINIFDKRKKVSRDAFKNFNKKYAEWRMNLLYLKPLEGLFFDSLSFPNCCNKVPKMDIVGLLIDHDVLEVHSHDCAKLDAAREKKQKIYPLVWNDKQLESRPKNFKFTGTFEAMWTPTIGNIIAKMFNKFKLDISELKIKRDKVDNSCSVSFVVYVSGISCVNCCFKKLGEEINIIKMPKI</sequence>
<dbReference type="InterPro" id="IPR043519">
    <property type="entry name" value="NT_sf"/>
</dbReference>
<protein>
    <submittedName>
        <fullName evidence="4">RelA/SpoT family protein</fullName>
    </submittedName>
</protein>
<feature type="domain" description="HD" evidence="3">
    <location>
        <begin position="50"/>
        <end position="155"/>
    </location>
</feature>
<proteinExistence type="inferred from homology"/>
<name>A0ABP9U8X4_9BACT</name>
<comment type="pathway">
    <text evidence="1">Purine metabolism.</text>
</comment>
<dbReference type="Gene3D" id="3.30.460.10">
    <property type="entry name" value="Beta Polymerase, domain 2"/>
    <property type="match status" value="1"/>
</dbReference>
<reference evidence="4" key="1">
    <citation type="submission" date="2024-02" db="EMBL/GenBank/DDBJ databases">
        <title>Draft genome sequence of new strains in genus Ureaplasma.</title>
        <authorList>
            <person name="Nakajima Y."/>
            <person name="Segawa T."/>
        </authorList>
    </citation>
    <scope>NUCLEOTIDE SEQUENCE [LARGE SCALE GENOMIC DNA]</scope>
    <source>
        <strain evidence="4">OM1</strain>
    </source>
</reference>
<dbReference type="PROSITE" id="PS51831">
    <property type="entry name" value="HD"/>
    <property type="match status" value="1"/>
</dbReference>